<sequence>MKTAIRYPIDIELTKYWKIKLVTTAMKAKRKLGAGYEFKQMVSAAKKSIKDKINEKNIIKLLRKKNKKTPRIIPIPKKGGVLHLIPNFAGLLVLSALTGGVDNIVKIVNELNYGKGLYLIPHKGQSYKIVKGKSLYLAPYKGGSKNDKKLITTFPDKALYDYEIIKYADMLKIPHFIGVLSRDKLPRRAKYQESAVVNLDIEIGTGTHWVA</sequence>
<comment type="caution">
    <text evidence="1">The sequence shown here is derived from an EMBL/GenBank/DDBJ whole genome shotgun (WGS) entry which is preliminary data.</text>
</comment>
<organism evidence="1 2">
    <name type="scientific">Aphis craccivora</name>
    <name type="common">Cowpea aphid</name>
    <dbReference type="NCBI Taxonomy" id="307492"/>
    <lineage>
        <taxon>Eukaryota</taxon>
        <taxon>Metazoa</taxon>
        <taxon>Ecdysozoa</taxon>
        <taxon>Arthropoda</taxon>
        <taxon>Hexapoda</taxon>
        <taxon>Insecta</taxon>
        <taxon>Pterygota</taxon>
        <taxon>Neoptera</taxon>
        <taxon>Paraneoptera</taxon>
        <taxon>Hemiptera</taxon>
        <taxon>Sternorrhyncha</taxon>
        <taxon>Aphidomorpha</taxon>
        <taxon>Aphidoidea</taxon>
        <taxon>Aphididae</taxon>
        <taxon>Aphidini</taxon>
        <taxon>Aphis</taxon>
        <taxon>Aphis</taxon>
    </lineage>
</organism>
<name>A0A6G0YIT6_APHCR</name>
<evidence type="ECO:0000313" key="1">
    <source>
        <dbReference type="EMBL" id="KAF0756538.1"/>
    </source>
</evidence>
<dbReference type="AlphaFoldDB" id="A0A6G0YIT6"/>
<accession>A0A6G0YIT6</accession>
<keyword evidence="2" id="KW-1185">Reference proteome</keyword>
<reference evidence="1 2" key="1">
    <citation type="submission" date="2019-08" db="EMBL/GenBank/DDBJ databases">
        <title>Whole genome of Aphis craccivora.</title>
        <authorList>
            <person name="Voronova N.V."/>
            <person name="Shulinski R.S."/>
            <person name="Bandarenka Y.V."/>
            <person name="Zhorov D.G."/>
            <person name="Warner D."/>
        </authorList>
    </citation>
    <scope>NUCLEOTIDE SEQUENCE [LARGE SCALE GENOMIC DNA]</scope>
    <source>
        <strain evidence="1">180601</strain>
        <tissue evidence="1">Whole Body</tissue>
    </source>
</reference>
<proteinExistence type="predicted"/>
<dbReference type="EMBL" id="VUJU01003832">
    <property type="protein sequence ID" value="KAF0756538.1"/>
    <property type="molecule type" value="Genomic_DNA"/>
</dbReference>
<protein>
    <submittedName>
        <fullName evidence="1">Protein ALP1-like</fullName>
    </submittedName>
</protein>
<gene>
    <name evidence="1" type="ORF">FWK35_00008844</name>
</gene>
<dbReference type="Proteomes" id="UP000478052">
    <property type="component" value="Unassembled WGS sequence"/>
</dbReference>
<evidence type="ECO:0000313" key="2">
    <source>
        <dbReference type="Proteomes" id="UP000478052"/>
    </source>
</evidence>